<evidence type="ECO:0000256" key="1">
    <source>
        <dbReference type="SAM" id="Phobius"/>
    </source>
</evidence>
<feature type="transmembrane region" description="Helical" evidence="1">
    <location>
        <begin position="7"/>
        <end position="31"/>
    </location>
</feature>
<keyword evidence="1" id="KW-0472">Membrane</keyword>
<evidence type="ECO:0000313" key="2">
    <source>
        <dbReference type="EMBL" id="UVE49651.1"/>
    </source>
</evidence>
<name>A0ABY5RBC0_HALLR</name>
<keyword evidence="1" id="KW-1133">Transmembrane helix</keyword>
<dbReference type="Proteomes" id="UP001058330">
    <property type="component" value="Chromosome"/>
</dbReference>
<proteinExistence type="predicted"/>
<organism evidence="2 3">
    <name type="scientific">Haloferax larsenii</name>
    <dbReference type="NCBI Taxonomy" id="302484"/>
    <lineage>
        <taxon>Archaea</taxon>
        <taxon>Methanobacteriati</taxon>
        <taxon>Methanobacteriota</taxon>
        <taxon>Stenosarchaea group</taxon>
        <taxon>Halobacteria</taxon>
        <taxon>Halobacteriales</taxon>
        <taxon>Haloferacaceae</taxon>
        <taxon>Haloferax</taxon>
    </lineage>
</organism>
<dbReference type="GeneID" id="74529665"/>
<gene>
    <name evidence="2" type="ORF">KU306_12125</name>
</gene>
<dbReference type="RefSeq" id="WP_258302077.1">
    <property type="nucleotide sequence ID" value="NZ_CP078063.1"/>
</dbReference>
<sequence length="79" mass="8285">MTGFFEYLKALLGGILVLIVVGTFITSVVSVGLAPQPGDPFYAAWAVLTQYGWQALLLVVPGAVGAAYVVFEMLDSGGF</sequence>
<evidence type="ECO:0000313" key="3">
    <source>
        <dbReference type="Proteomes" id="UP001058330"/>
    </source>
</evidence>
<keyword evidence="1" id="KW-0812">Transmembrane</keyword>
<protein>
    <submittedName>
        <fullName evidence="2">Uncharacterized protein</fullName>
    </submittedName>
</protein>
<keyword evidence="3" id="KW-1185">Reference proteome</keyword>
<reference evidence="2" key="1">
    <citation type="submission" date="2021-07" db="EMBL/GenBank/DDBJ databases">
        <title>Studies on halocins as antimicrobial molecules from haloarchaea.</title>
        <authorList>
            <person name="Kumar S."/>
            <person name="Khare S.K."/>
        </authorList>
    </citation>
    <scope>NUCLEOTIDE SEQUENCE</scope>
    <source>
        <strain evidence="2">NCIM 5678</strain>
    </source>
</reference>
<dbReference type="EMBL" id="CP078063">
    <property type="protein sequence ID" value="UVE49651.1"/>
    <property type="molecule type" value="Genomic_DNA"/>
</dbReference>
<feature type="transmembrane region" description="Helical" evidence="1">
    <location>
        <begin position="51"/>
        <end position="71"/>
    </location>
</feature>
<accession>A0ABY5RBC0</accession>